<evidence type="ECO:0000313" key="4">
    <source>
        <dbReference type="Proteomes" id="UP001321473"/>
    </source>
</evidence>
<dbReference type="EMBL" id="JARKHS020021929">
    <property type="protein sequence ID" value="KAK8769882.1"/>
    <property type="molecule type" value="Genomic_DNA"/>
</dbReference>
<comment type="similarity">
    <text evidence="1">Belongs to the peptidase M13 family.</text>
</comment>
<dbReference type="InterPro" id="IPR042089">
    <property type="entry name" value="Peptidase_M13_dom_2"/>
</dbReference>
<dbReference type="InterPro" id="IPR008753">
    <property type="entry name" value="Peptidase_M13_N"/>
</dbReference>
<gene>
    <name evidence="3" type="ORF">V5799_013653</name>
</gene>
<protein>
    <recommendedName>
        <fullName evidence="2">Peptidase M13 N-terminal domain-containing protein</fullName>
    </recommendedName>
</protein>
<dbReference type="Proteomes" id="UP001321473">
    <property type="component" value="Unassembled WGS sequence"/>
</dbReference>
<reference evidence="3 4" key="1">
    <citation type="journal article" date="2023" name="Arcadia Sci">
        <title>De novo assembly of a long-read Amblyomma americanum tick genome.</title>
        <authorList>
            <person name="Chou S."/>
            <person name="Poskanzer K.E."/>
            <person name="Rollins M."/>
            <person name="Thuy-Boun P.S."/>
        </authorList>
    </citation>
    <scope>NUCLEOTIDE SEQUENCE [LARGE SCALE GENOMIC DNA]</scope>
    <source>
        <strain evidence="3">F_SG_1</strain>
        <tissue evidence="3">Salivary glands</tissue>
    </source>
</reference>
<dbReference type="Gene3D" id="1.10.1380.10">
    <property type="entry name" value="Neutral endopeptidase , domain2"/>
    <property type="match status" value="1"/>
</dbReference>
<dbReference type="PROSITE" id="PS51885">
    <property type="entry name" value="NEPRILYSIN"/>
    <property type="match status" value="1"/>
</dbReference>
<feature type="domain" description="Peptidase M13 N-terminal" evidence="2">
    <location>
        <begin position="239"/>
        <end position="282"/>
    </location>
</feature>
<proteinExistence type="inferred from homology"/>
<dbReference type="AlphaFoldDB" id="A0AAQ4E5F7"/>
<dbReference type="GO" id="GO:0005886">
    <property type="term" value="C:plasma membrane"/>
    <property type="evidence" value="ECO:0007669"/>
    <property type="project" value="TreeGrafter"/>
</dbReference>
<accession>A0AAQ4E5F7</accession>
<dbReference type="InterPro" id="IPR000718">
    <property type="entry name" value="Peptidase_M13"/>
</dbReference>
<organism evidence="3 4">
    <name type="scientific">Amblyomma americanum</name>
    <name type="common">Lone star tick</name>
    <dbReference type="NCBI Taxonomy" id="6943"/>
    <lineage>
        <taxon>Eukaryota</taxon>
        <taxon>Metazoa</taxon>
        <taxon>Ecdysozoa</taxon>
        <taxon>Arthropoda</taxon>
        <taxon>Chelicerata</taxon>
        <taxon>Arachnida</taxon>
        <taxon>Acari</taxon>
        <taxon>Parasitiformes</taxon>
        <taxon>Ixodida</taxon>
        <taxon>Ixodoidea</taxon>
        <taxon>Ixodidae</taxon>
        <taxon>Amblyomminae</taxon>
        <taxon>Amblyomma</taxon>
    </lineage>
</organism>
<name>A0AAQ4E5F7_AMBAM</name>
<evidence type="ECO:0000313" key="3">
    <source>
        <dbReference type="EMBL" id="KAK8769882.1"/>
    </source>
</evidence>
<evidence type="ECO:0000259" key="2">
    <source>
        <dbReference type="Pfam" id="PF05649"/>
    </source>
</evidence>
<keyword evidence="4" id="KW-1185">Reference proteome</keyword>
<sequence>MLSMTVSPCEDFYDFVCKEWKKLNPIPSDRPTHGTFKEVAEIVTNDLREILSNLSHREGKKQSITEKLGIAYKSCVANENPGRRSFDQLKKILSKDGFNDWPWVRKNQHLFDNFKDVLLKTGMTPLFSVSVTRDMKDLSSNIINLDQISFPLLGRNELIKPRKSAYRRSVEAYKILMQTAFSIMRPEMKQRKARELAEEVFAFESEVAKRTASKEERRNALKHYKRTTIRTLEGKFIGVEKMSYSMKHMFKKRLHSIKWMDEATKERAQNKLRKMRPKIGYPKWMMDINNLEGLYRHLGEVKSRDPFVKVIDDIVENNNRNRLLELRKPFDKTKRWGLGPAAVNAFYGPDINEMSERTHALWHFTCSIVHKKHSLFNYMWKGHHAASFMSTLPGLYGQPHSFFPVSKRSSYRKVFPTCH</sequence>
<evidence type="ECO:0000256" key="1">
    <source>
        <dbReference type="ARBA" id="ARBA00007357"/>
    </source>
</evidence>
<dbReference type="GO" id="GO:0016485">
    <property type="term" value="P:protein processing"/>
    <property type="evidence" value="ECO:0007669"/>
    <property type="project" value="TreeGrafter"/>
</dbReference>
<feature type="domain" description="Peptidase M13 N-terminal" evidence="2">
    <location>
        <begin position="8"/>
        <end position="233"/>
    </location>
</feature>
<dbReference type="PANTHER" id="PTHR11733:SF241">
    <property type="entry name" value="GH26575P-RELATED"/>
    <property type="match status" value="1"/>
</dbReference>
<dbReference type="PANTHER" id="PTHR11733">
    <property type="entry name" value="ZINC METALLOPROTEASE FAMILY M13 NEPRILYSIN-RELATED"/>
    <property type="match status" value="1"/>
</dbReference>
<dbReference type="Pfam" id="PF05649">
    <property type="entry name" value="Peptidase_M13_N"/>
    <property type="match status" value="2"/>
</dbReference>
<dbReference type="SUPFAM" id="SSF55486">
    <property type="entry name" value="Metalloproteases ('zincins'), catalytic domain"/>
    <property type="match status" value="1"/>
</dbReference>
<comment type="caution">
    <text evidence="3">The sequence shown here is derived from an EMBL/GenBank/DDBJ whole genome shotgun (WGS) entry which is preliminary data.</text>
</comment>
<dbReference type="GO" id="GO:0004222">
    <property type="term" value="F:metalloendopeptidase activity"/>
    <property type="evidence" value="ECO:0007669"/>
    <property type="project" value="InterPro"/>
</dbReference>